<keyword evidence="1" id="KW-0472">Membrane</keyword>
<evidence type="ECO:0000313" key="3">
    <source>
        <dbReference type="Proteomes" id="UP000240206"/>
    </source>
</evidence>
<dbReference type="STRING" id="1910958.BTM30_02525"/>
<organism evidence="2 3">
    <name type="scientific">Synechococcus lacustris str. Tous</name>
    <dbReference type="NCBI Taxonomy" id="1910958"/>
    <lineage>
        <taxon>Bacteria</taxon>
        <taxon>Bacillati</taxon>
        <taxon>Cyanobacteriota</taxon>
        <taxon>Cyanophyceae</taxon>
        <taxon>Synechococcales</taxon>
        <taxon>Synechococcaceae</taxon>
        <taxon>Synechococcus</taxon>
    </lineage>
</organism>
<feature type="transmembrane region" description="Helical" evidence="1">
    <location>
        <begin position="162"/>
        <end position="183"/>
    </location>
</feature>
<proteinExistence type="predicted"/>
<sequence length="233" mass="25010">MPIIRTITELTACGLAVALSPLDIALVFLLLLGATPFLRSGLFSLAWFFSNSAAIALLLTVGRSLTLSMERGSVQQVGLDLFAAGALLALGIRELDPKPEGYEDLSEGWIHKLEKVGQLPLLVMMLVAPLTLLLSPDNLFLLAKGAALVQGGNYETSSEIGLIIYFSLISSLFLLLPILLLLVGRQQVLPLLQKGKQLIEDRSSLILGGLSLGLAVYLAWQGWTGLGNFQIIT</sequence>
<protein>
    <submittedName>
        <fullName evidence="2">Cytochrome C biosynthesis protein</fullName>
    </submittedName>
</protein>
<feature type="transmembrane region" description="Helical" evidence="1">
    <location>
        <begin position="40"/>
        <end position="61"/>
    </location>
</feature>
<dbReference type="Proteomes" id="UP000240206">
    <property type="component" value="Unassembled WGS sequence"/>
</dbReference>
<dbReference type="InterPro" id="IPR021315">
    <property type="entry name" value="Gap/Sap"/>
</dbReference>
<keyword evidence="1" id="KW-0812">Transmembrane</keyword>
<feature type="transmembrane region" description="Helical" evidence="1">
    <location>
        <begin position="121"/>
        <end position="142"/>
    </location>
</feature>
<feature type="transmembrane region" description="Helical" evidence="1">
    <location>
        <begin position="204"/>
        <end position="223"/>
    </location>
</feature>
<name>A0A2P7ECB3_9SYNE</name>
<comment type="caution">
    <text evidence="2">The sequence shown here is derived from an EMBL/GenBank/DDBJ whole genome shotgun (WGS) entry which is preliminary data.</text>
</comment>
<reference evidence="3" key="1">
    <citation type="submission" date="2018-03" db="EMBL/GenBank/DDBJ databases">
        <title>Ecological and genomic features of two cosmopolitan and abundant freshwater picocyanobacteria.</title>
        <authorList>
            <person name="Cabello-Yeves P.J."/>
            <person name="Picazo A."/>
            <person name="Camacho A."/>
            <person name="Callieri C."/>
            <person name="Rosselli R."/>
            <person name="Roda-Garcia J."/>
            <person name="Coutinho F.H."/>
            <person name="Rodriguez-Valera F."/>
        </authorList>
    </citation>
    <scope>NUCLEOTIDE SEQUENCE [LARGE SCALE GENOMIC DNA]</scope>
    <source>
        <strain evidence="3">Tous</strain>
    </source>
</reference>
<dbReference type="Pfam" id="PF11139">
    <property type="entry name" value="SfLAP"/>
    <property type="match status" value="1"/>
</dbReference>
<feature type="transmembrane region" description="Helical" evidence="1">
    <location>
        <begin position="12"/>
        <end position="34"/>
    </location>
</feature>
<evidence type="ECO:0000256" key="1">
    <source>
        <dbReference type="SAM" id="Phobius"/>
    </source>
</evidence>
<gene>
    <name evidence="2" type="ORF">C7K08_10905</name>
</gene>
<accession>A0A2P7ECB3</accession>
<dbReference type="AlphaFoldDB" id="A0A2P7ECB3"/>
<dbReference type="EMBL" id="PXVC01000068">
    <property type="protein sequence ID" value="PSI00860.1"/>
    <property type="molecule type" value="Genomic_DNA"/>
</dbReference>
<keyword evidence="3" id="KW-1185">Reference proteome</keyword>
<dbReference type="RefSeq" id="WP_106500647.1">
    <property type="nucleotide sequence ID" value="NZ_PXVC01000068.1"/>
</dbReference>
<keyword evidence="1" id="KW-1133">Transmembrane helix</keyword>
<evidence type="ECO:0000313" key="2">
    <source>
        <dbReference type="EMBL" id="PSI00860.1"/>
    </source>
</evidence>